<keyword evidence="3" id="KW-1185">Reference proteome</keyword>
<name>A0AAV9H295_9PEZI</name>
<feature type="region of interest" description="Disordered" evidence="1">
    <location>
        <begin position="888"/>
        <end position="919"/>
    </location>
</feature>
<evidence type="ECO:0000256" key="1">
    <source>
        <dbReference type="SAM" id="MobiDB-lite"/>
    </source>
</evidence>
<proteinExistence type="predicted"/>
<feature type="compositionally biased region" description="Acidic residues" evidence="1">
    <location>
        <begin position="101"/>
        <end position="115"/>
    </location>
</feature>
<feature type="compositionally biased region" description="Polar residues" evidence="1">
    <location>
        <begin position="725"/>
        <end position="744"/>
    </location>
</feature>
<feature type="region of interest" description="Disordered" evidence="1">
    <location>
        <begin position="641"/>
        <end position="876"/>
    </location>
</feature>
<accession>A0AAV9H295</accession>
<sequence length="949" mass="101939">MEPVAKRSRIGASPFDRPPPDDDELNSRPEEVNALRDPGIQLQKSRAFAAFKLKSAFENIFEKYGKDFEGIGDEIDLRTGEIIVDNGHIRSLKESTINRDDDNEENGEATEEEEEKERIIREKASDQFSLLGSDSLPFAFPPTSTVLQGPWSEPPPFVGVGPLLSSPMYLGQMQQRFGSYSTAISHGIPDSSPSLDPTWRAPELRPPMPADHYGPIAPPKRRRAKFVFITEEEEEGGEDDILLGASTSIADVAGAAASVLSEISPQVASSQPVDSGAELAAQPEPNVAQKVVRVRYKIPEILVKDTLKHEKKKRRRGPKVKITDAPQGSNTAAATKTHEPEAPREATAPSRATTSDKEAGSSTGMSFSGCKVAPKPPNQTLRVEIRAMTPADISTYMLISPEASPDPEASQSVQEGQGEEEPPHAMELDEMPSMPMAGDLIDDPMPDTTLSQDGPGAQSLPSGQAAGRTEREGSPKSPTSEVDNQPPAGQAEVFSRNVQDPSYDFSDEDEPTIPKRRLPRREAEGPKQVAIIIQSDALSGPTISNNPASSPTTTPSKGSTRPTDSFEVLSLATQNTEPQVGRRESCVEDEQAITEEASPHQTPVTVGRVTPVTRSFLSAKPRRSGIRRALANPDDTTVAQPILSSVERSPEIQSVMLGAPAMRKRKKRSSGINPEEEPAPPAGEDMSYDRVIPETPEPSPGPQSRRRPRDPSPDLGMSSPKGVPSPTNEDTAPQENPKQAIPNTQQLPPSPKPAHPLHPQTPSQKSLRRLSRPTGTSSAKNSSILSLISDDEDELSLDPSDFTPSGSRRPKPSDPKPTPATHKSLSRVRTYISSSVPSSAHSTKSTLTRRGAILGATASASTRTPPSKGRYSAGSVSRLSLSNVSKLAIRSGPSGGGPGSLMRTANSEAPRSPASRLGSELIQTPGGHIRRCGEGEFRCDRDFCFVCLS</sequence>
<dbReference type="GO" id="GO:0046982">
    <property type="term" value="F:protein heterodimerization activity"/>
    <property type="evidence" value="ECO:0007669"/>
    <property type="project" value="InterPro"/>
</dbReference>
<dbReference type="PANTHER" id="PTHR15992:SF5">
    <property type="entry name" value="HOLLIDAY JUNCTION RECOGNITION PROTEIN"/>
    <property type="match status" value="1"/>
</dbReference>
<feature type="region of interest" description="Disordered" evidence="1">
    <location>
        <begin position="188"/>
        <end position="218"/>
    </location>
</feature>
<evidence type="ECO:0000313" key="3">
    <source>
        <dbReference type="Proteomes" id="UP001321760"/>
    </source>
</evidence>
<gene>
    <name evidence="2" type="ORF">QBC34DRAFT_392599</name>
</gene>
<feature type="compositionally biased region" description="Low complexity" evidence="1">
    <location>
        <begin position="541"/>
        <end position="563"/>
    </location>
</feature>
<dbReference type="EMBL" id="MU865916">
    <property type="protein sequence ID" value="KAK4454780.1"/>
    <property type="molecule type" value="Genomic_DNA"/>
</dbReference>
<feature type="compositionally biased region" description="Basic and acidic residues" evidence="1">
    <location>
        <begin position="25"/>
        <end position="34"/>
    </location>
</feature>
<feature type="region of interest" description="Disordered" evidence="1">
    <location>
        <begin position="93"/>
        <end position="118"/>
    </location>
</feature>
<feature type="region of interest" description="Disordered" evidence="1">
    <location>
        <begin position="1"/>
        <end position="38"/>
    </location>
</feature>
<organism evidence="2 3">
    <name type="scientific">Podospora aff. communis PSN243</name>
    <dbReference type="NCBI Taxonomy" id="3040156"/>
    <lineage>
        <taxon>Eukaryota</taxon>
        <taxon>Fungi</taxon>
        <taxon>Dikarya</taxon>
        <taxon>Ascomycota</taxon>
        <taxon>Pezizomycotina</taxon>
        <taxon>Sordariomycetes</taxon>
        <taxon>Sordariomycetidae</taxon>
        <taxon>Sordariales</taxon>
        <taxon>Podosporaceae</taxon>
        <taxon>Podospora</taxon>
    </lineage>
</organism>
<evidence type="ECO:0008006" key="4">
    <source>
        <dbReference type="Google" id="ProtNLM"/>
    </source>
</evidence>
<dbReference type="PANTHER" id="PTHR15992">
    <property type="entry name" value="HOLLIDAY JUNCTION RECOGNITION PROTEIN"/>
    <property type="match status" value="1"/>
</dbReference>
<reference evidence="2" key="1">
    <citation type="journal article" date="2023" name="Mol. Phylogenet. Evol.">
        <title>Genome-scale phylogeny and comparative genomics of the fungal order Sordariales.</title>
        <authorList>
            <person name="Hensen N."/>
            <person name="Bonometti L."/>
            <person name="Westerberg I."/>
            <person name="Brannstrom I.O."/>
            <person name="Guillou S."/>
            <person name="Cros-Aarteil S."/>
            <person name="Calhoun S."/>
            <person name="Haridas S."/>
            <person name="Kuo A."/>
            <person name="Mondo S."/>
            <person name="Pangilinan J."/>
            <person name="Riley R."/>
            <person name="LaButti K."/>
            <person name="Andreopoulos B."/>
            <person name="Lipzen A."/>
            <person name="Chen C."/>
            <person name="Yan M."/>
            <person name="Daum C."/>
            <person name="Ng V."/>
            <person name="Clum A."/>
            <person name="Steindorff A."/>
            <person name="Ohm R.A."/>
            <person name="Martin F."/>
            <person name="Silar P."/>
            <person name="Natvig D.O."/>
            <person name="Lalanne C."/>
            <person name="Gautier V."/>
            <person name="Ament-Velasquez S.L."/>
            <person name="Kruys A."/>
            <person name="Hutchinson M.I."/>
            <person name="Powell A.J."/>
            <person name="Barry K."/>
            <person name="Miller A.N."/>
            <person name="Grigoriev I.V."/>
            <person name="Debuchy R."/>
            <person name="Gladieux P."/>
            <person name="Hiltunen Thoren M."/>
            <person name="Johannesson H."/>
        </authorList>
    </citation>
    <scope>NUCLEOTIDE SEQUENCE</scope>
    <source>
        <strain evidence="2">PSN243</strain>
    </source>
</reference>
<dbReference type="Gene3D" id="1.10.20.10">
    <property type="entry name" value="Histone, subunit A"/>
    <property type="match status" value="1"/>
</dbReference>
<dbReference type="Proteomes" id="UP001321760">
    <property type="component" value="Unassembled WGS sequence"/>
</dbReference>
<comment type="caution">
    <text evidence="2">The sequence shown here is derived from an EMBL/GenBank/DDBJ whole genome shotgun (WGS) entry which is preliminary data.</text>
</comment>
<dbReference type="AlphaFoldDB" id="A0AAV9H295"/>
<protein>
    <recommendedName>
        <fullName evidence="4">Centromere protein Scm3</fullName>
    </recommendedName>
</protein>
<dbReference type="InterPro" id="IPR018465">
    <property type="entry name" value="Scm3/HJURP"/>
</dbReference>
<dbReference type="GO" id="GO:0042393">
    <property type="term" value="F:histone binding"/>
    <property type="evidence" value="ECO:0007669"/>
    <property type="project" value="InterPro"/>
</dbReference>
<reference evidence="2" key="2">
    <citation type="submission" date="2023-05" db="EMBL/GenBank/DDBJ databases">
        <authorList>
            <consortium name="Lawrence Berkeley National Laboratory"/>
            <person name="Steindorff A."/>
            <person name="Hensen N."/>
            <person name="Bonometti L."/>
            <person name="Westerberg I."/>
            <person name="Brannstrom I.O."/>
            <person name="Guillou S."/>
            <person name="Cros-Aarteil S."/>
            <person name="Calhoun S."/>
            <person name="Haridas S."/>
            <person name="Kuo A."/>
            <person name="Mondo S."/>
            <person name="Pangilinan J."/>
            <person name="Riley R."/>
            <person name="Labutti K."/>
            <person name="Andreopoulos B."/>
            <person name="Lipzen A."/>
            <person name="Chen C."/>
            <person name="Yanf M."/>
            <person name="Daum C."/>
            <person name="Ng V."/>
            <person name="Clum A."/>
            <person name="Ohm R."/>
            <person name="Martin F."/>
            <person name="Silar P."/>
            <person name="Natvig D."/>
            <person name="Lalanne C."/>
            <person name="Gautier V."/>
            <person name="Ament-Velasquez S.L."/>
            <person name="Kruys A."/>
            <person name="Hutchinson M.I."/>
            <person name="Powell A.J."/>
            <person name="Barry K."/>
            <person name="Miller A.N."/>
            <person name="Grigoriev I.V."/>
            <person name="Debuchy R."/>
            <person name="Gladieux P."/>
            <person name="Thoren M.H."/>
            <person name="Johannesson H."/>
        </authorList>
    </citation>
    <scope>NUCLEOTIDE SEQUENCE</scope>
    <source>
        <strain evidence="2">PSN243</strain>
    </source>
</reference>
<dbReference type="InterPro" id="IPR009072">
    <property type="entry name" value="Histone-fold"/>
</dbReference>
<feature type="region of interest" description="Disordered" evidence="1">
    <location>
        <begin position="307"/>
        <end position="609"/>
    </location>
</feature>
<dbReference type="Pfam" id="PF10384">
    <property type="entry name" value="Scm3"/>
    <property type="match status" value="1"/>
</dbReference>
<dbReference type="GO" id="GO:0005634">
    <property type="term" value="C:nucleus"/>
    <property type="evidence" value="ECO:0007669"/>
    <property type="project" value="InterPro"/>
</dbReference>
<feature type="compositionally biased region" description="Basic residues" evidence="1">
    <location>
        <begin position="309"/>
        <end position="319"/>
    </location>
</feature>
<evidence type="ECO:0000313" key="2">
    <source>
        <dbReference type="EMBL" id="KAK4454780.1"/>
    </source>
</evidence>
<feature type="compositionally biased region" description="Polar residues" evidence="1">
    <location>
        <begin position="831"/>
        <end position="848"/>
    </location>
</feature>